<sequence length="397" mass="43957">MDIAKANRLSCDHAAEEEDYIDMEVGSTKSAIFSSSYYSSSPQYALREFEFQMSSSSDRDAAPSPADELFYKGKLLPLHLPPRLQMVEKLLLQNANINNYYDSNTTTTTTFEEYFSTPLFNNTPTANNTPFESCNISPSDSCHVSRELSPEEYLFDDDQYSTELASSFVGHDHQNPYKKSWTKKLKLIKQSSFGSKLKASRSYLKSFFSKSACTNESCAEASRNHHVVDGSSRSVLLKANECVSKYAKVEKKIPFGQIQNGGSGKKVISTSSTVIKNFDKETNFDENGGKKGRHRRSFSGAIKRISMTRSSSSLMSSSGSSSASSSANSNGFQELQFFKRSNSVNSDVENPIQAAIAYCKRSQQLLTSRKTVSDLGFCSLASSKVICEDQRPGLCRG</sequence>
<evidence type="ECO:0008006" key="3">
    <source>
        <dbReference type="Google" id="ProtNLM"/>
    </source>
</evidence>
<keyword evidence="2" id="KW-1185">Reference proteome</keyword>
<dbReference type="PANTHER" id="PTHR33312">
    <property type="entry name" value="MEMBRANE-ASSOCIATED KINASE REGULATOR 4-RELATED"/>
    <property type="match status" value="1"/>
</dbReference>
<accession>A0ABD2ZWD8</accession>
<proteinExistence type="predicted"/>
<dbReference type="InterPro" id="IPR039620">
    <property type="entry name" value="BKI1/MAKR1/3/4"/>
</dbReference>
<dbReference type="PANTHER" id="PTHR33312:SF21">
    <property type="entry name" value="MEMBRANE-ASSOCIATED KINASE REGULATOR 3-RELATED"/>
    <property type="match status" value="1"/>
</dbReference>
<name>A0ABD2ZWD8_9GENT</name>
<comment type="caution">
    <text evidence="1">The sequence shown here is derived from an EMBL/GenBank/DDBJ whole genome shotgun (WGS) entry which is preliminary data.</text>
</comment>
<dbReference type="EMBL" id="JBJUIK010000007">
    <property type="protein sequence ID" value="KAL3523754.1"/>
    <property type="molecule type" value="Genomic_DNA"/>
</dbReference>
<dbReference type="Proteomes" id="UP001630127">
    <property type="component" value="Unassembled WGS sequence"/>
</dbReference>
<gene>
    <name evidence="1" type="ORF">ACH5RR_016588</name>
</gene>
<reference evidence="1 2" key="1">
    <citation type="submission" date="2024-11" db="EMBL/GenBank/DDBJ databases">
        <title>A near-complete genome assembly of Cinchona calisaya.</title>
        <authorList>
            <person name="Lian D.C."/>
            <person name="Zhao X.W."/>
            <person name="Wei L."/>
        </authorList>
    </citation>
    <scope>NUCLEOTIDE SEQUENCE [LARGE SCALE GENOMIC DNA]</scope>
    <source>
        <tissue evidence="1">Nenye</tissue>
    </source>
</reference>
<evidence type="ECO:0000313" key="2">
    <source>
        <dbReference type="Proteomes" id="UP001630127"/>
    </source>
</evidence>
<dbReference type="AlphaFoldDB" id="A0ABD2ZWD8"/>
<evidence type="ECO:0000313" key="1">
    <source>
        <dbReference type="EMBL" id="KAL3523754.1"/>
    </source>
</evidence>
<protein>
    <recommendedName>
        <fullName evidence="3">Membrane-associated kinase regulator 4</fullName>
    </recommendedName>
</protein>
<organism evidence="1 2">
    <name type="scientific">Cinchona calisaya</name>
    <dbReference type="NCBI Taxonomy" id="153742"/>
    <lineage>
        <taxon>Eukaryota</taxon>
        <taxon>Viridiplantae</taxon>
        <taxon>Streptophyta</taxon>
        <taxon>Embryophyta</taxon>
        <taxon>Tracheophyta</taxon>
        <taxon>Spermatophyta</taxon>
        <taxon>Magnoliopsida</taxon>
        <taxon>eudicotyledons</taxon>
        <taxon>Gunneridae</taxon>
        <taxon>Pentapetalae</taxon>
        <taxon>asterids</taxon>
        <taxon>lamiids</taxon>
        <taxon>Gentianales</taxon>
        <taxon>Rubiaceae</taxon>
        <taxon>Cinchonoideae</taxon>
        <taxon>Cinchoneae</taxon>
        <taxon>Cinchona</taxon>
    </lineage>
</organism>